<proteinExistence type="predicted"/>
<dbReference type="Gene3D" id="1.10.3210.10">
    <property type="entry name" value="Hypothetical protein af1432"/>
    <property type="match status" value="1"/>
</dbReference>
<dbReference type="SUPFAM" id="SSF109604">
    <property type="entry name" value="HD-domain/PDEase-like"/>
    <property type="match status" value="1"/>
</dbReference>
<protein>
    <submittedName>
        <fullName evidence="3">Putative metal dependent response regulator (Modular protein)</fullName>
    </submittedName>
</protein>
<name>A0A1W1H4J2_9BACT</name>
<reference evidence="3 4" key="1">
    <citation type="submission" date="2017-03" db="EMBL/GenBank/DDBJ databases">
        <authorList>
            <person name="Afonso C.L."/>
            <person name="Miller P.J."/>
            <person name="Scott M.A."/>
            <person name="Spackman E."/>
            <person name="Goraichik I."/>
            <person name="Dimitrov K.M."/>
            <person name="Suarez D.L."/>
            <person name="Swayne D.E."/>
        </authorList>
    </citation>
    <scope>NUCLEOTIDE SEQUENCE [LARGE SCALE GENOMIC DNA]</scope>
    <source>
        <strain evidence="3">PRJEB14757</strain>
    </source>
</reference>
<dbReference type="STRING" id="1246637.MTBBW1_10035"/>
<accession>A0A1W1H4J2</accession>
<organism evidence="3 4">
    <name type="scientific">Desulfamplus magnetovallimortis</name>
    <dbReference type="NCBI Taxonomy" id="1246637"/>
    <lineage>
        <taxon>Bacteria</taxon>
        <taxon>Pseudomonadati</taxon>
        <taxon>Thermodesulfobacteriota</taxon>
        <taxon>Desulfobacteria</taxon>
        <taxon>Desulfobacterales</taxon>
        <taxon>Desulfobacteraceae</taxon>
        <taxon>Desulfamplus</taxon>
    </lineage>
</organism>
<gene>
    <name evidence="3" type="ORF">MTBBW1_10035</name>
</gene>
<dbReference type="AlphaFoldDB" id="A0A1W1H4J2"/>
<dbReference type="Pfam" id="PF13487">
    <property type="entry name" value="HD_5"/>
    <property type="match status" value="1"/>
</dbReference>
<dbReference type="EMBL" id="FWEV01000001">
    <property type="protein sequence ID" value="SLM27376.1"/>
    <property type="molecule type" value="Genomic_DNA"/>
</dbReference>
<keyword evidence="4" id="KW-1185">Reference proteome</keyword>
<dbReference type="PROSITE" id="PS51832">
    <property type="entry name" value="HD_GYP"/>
    <property type="match status" value="1"/>
</dbReference>
<dbReference type="Proteomes" id="UP000191931">
    <property type="component" value="Unassembled WGS sequence"/>
</dbReference>
<dbReference type="CDD" id="cd00077">
    <property type="entry name" value="HDc"/>
    <property type="match status" value="1"/>
</dbReference>
<evidence type="ECO:0000259" key="2">
    <source>
        <dbReference type="PROSITE" id="PS51832"/>
    </source>
</evidence>
<sequence length="563" mass="64404">MKNKKIREQTKLLYFSFSEKSKLPSIMEAGRESYILERVDADTELSVKQTFKELTGIGKFSDEMPLYDRGLLENNLKISENSQWLSENNQKFSENNQKFSENNQKLLTIEGEDSYLYRISTFNPDIIIFDLTACSNITAFFDCTTLPDNMTVTIEDVKASEAIEPNRDLHRNISETEQGSLKLTEKLVPAIPCMVIFQSDPGSDIRSVCVKNGIEFVFYPYSFTEIDGRIVQLLEGRLLNQHVTWQERRISNAVEHIDKLKAKLRVVEKRFLREKELLHNSLKQINEMSREREQLKKELNNFRNALSANIRGLQDLLSSMIESRNGQRIGHSRRVGEIALFVADKIGLGDSSRQDLVKAAMLHEVGMLFIPDRVLDMDYKKLSRYERDMLDLHFVKGAGYLEKCQGFEKTAGIICHINENSDGSGFPDGLKKRYIPLLSRILTGADVLDTLWLDHFENQEAVKSPVDYLLSKLEDYAGIRLDPAIVNYLEKYVVTVLGHDSVRLREVAISGLKPGMVIGTGLFTRTGTKLLTPGTRLTGEIIDMLIRYNREYPVDETVYIKIE</sequence>
<evidence type="ECO:0000313" key="3">
    <source>
        <dbReference type="EMBL" id="SLM27376.1"/>
    </source>
</evidence>
<keyword evidence="1" id="KW-0175">Coiled coil</keyword>
<dbReference type="InterPro" id="IPR037522">
    <property type="entry name" value="HD_GYP_dom"/>
</dbReference>
<dbReference type="InterPro" id="IPR052020">
    <property type="entry name" value="Cyclic_di-GMP/3'3'-cGAMP_PDE"/>
</dbReference>
<dbReference type="PANTHER" id="PTHR45228">
    <property type="entry name" value="CYCLIC DI-GMP PHOSPHODIESTERASE TM_0186-RELATED"/>
    <property type="match status" value="1"/>
</dbReference>
<dbReference type="InterPro" id="IPR003607">
    <property type="entry name" value="HD/PDEase_dom"/>
</dbReference>
<feature type="domain" description="HD-GYP" evidence="2">
    <location>
        <begin position="306"/>
        <end position="505"/>
    </location>
</feature>
<evidence type="ECO:0000313" key="4">
    <source>
        <dbReference type="Proteomes" id="UP000191931"/>
    </source>
</evidence>
<evidence type="ECO:0000256" key="1">
    <source>
        <dbReference type="SAM" id="Coils"/>
    </source>
</evidence>
<dbReference type="SMART" id="SM00471">
    <property type="entry name" value="HDc"/>
    <property type="match status" value="1"/>
</dbReference>
<feature type="coiled-coil region" evidence="1">
    <location>
        <begin position="250"/>
        <end position="305"/>
    </location>
</feature>